<dbReference type="AlphaFoldDB" id="A0AAN6QAV9"/>
<evidence type="ECO:0000256" key="1">
    <source>
        <dbReference type="SAM" id="MobiDB-lite"/>
    </source>
</evidence>
<sequence length="300" mass="33475">MPGSFPPNPAPTSQALSQPAICRELADTSERARGQTGLPTPLPTPPQAPAGESEGSNGNQDSQQSTNYGDNDEDMGNGPNSESLERSEWDSDDEESGEDDDDGEQEDDGDDQGSEQAWDSSSEFDYDSGDDMDYSAEEEEDEPNNNYYHHQHPDPYPENETYRLAQQQQQARLLQAMLMEDVMREEAAAAAAINLNPNLNRTIPADPLANMHFQNPHPNIHPSVQRLVALQNELVDHGGNAYALVGYELSVRREAVLLPRILTAEEWHALTVQTIGYCPGCRWCRQWAGWNRLWWPRGPE</sequence>
<accession>A0AAN6QAV9</accession>
<keyword evidence="3" id="KW-1185">Reference proteome</keyword>
<feature type="compositionally biased region" description="Pro residues" evidence="1">
    <location>
        <begin position="1"/>
        <end position="10"/>
    </location>
</feature>
<feature type="compositionally biased region" description="Polar residues" evidence="1">
    <location>
        <begin position="54"/>
        <end position="69"/>
    </location>
</feature>
<feature type="compositionally biased region" description="Acidic residues" evidence="1">
    <location>
        <begin position="122"/>
        <end position="143"/>
    </location>
</feature>
<feature type="compositionally biased region" description="Acidic residues" evidence="1">
    <location>
        <begin position="90"/>
        <end position="113"/>
    </location>
</feature>
<name>A0AAN6QAV9_9PEZI</name>
<feature type="compositionally biased region" description="Basic and acidic residues" evidence="1">
    <location>
        <begin position="24"/>
        <end position="33"/>
    </location>
</feature>
<gene>
    <name evidence="2" type="ORF">N658DRAFT_31448</name>
</gene>
<dbReference type="EMBL" id="MU863624">
    <property type="protein sequence ID" value="KAK4106800.1"/>
    <property type="molecule type" value="Genomic_DNA"/>
</dbReference>
<proteinExistence type="predicted"/>
<evidence type="ECO:0000313" key="3">
    <source>
        <dbReference type="Proteomes" id="UP001305647"/>
    </source>
</evidence>
<reference evidence="2" key="1">
    <citation type="journal article" date="2023" name="Mol. Phylogenet. Evol.">
        <title>Genome-scale phylogeny and comparative genomics of the fungal order Sordariales.</title>
        <authorList>
            <person name="Hensen N."/>
            <person name="Bonometti L."/>
            <person name="Westerberg I."/>
            <person name="Brannstrom I.O."/>
            <person name="Guillou S."/>
            <person name="Cros-Aarteil S."/>
            <person name="Calhoun S."/>
            <person name="Haridas S."/>
            <person name="Kuo A."/>
            <person name="Mondo S."/>
            <person name="Pangilinan J."/>
            <person name="Riley R."/>
            <person name="LaButti K."/>
            <person name="Andreopoulos B."/>
            <person name="Lipzen A."/>
            <person name="Chen C."/>
            <person name="Yan M."/>
            <person name="Daum C."/>
            <person name="Ng V."/>
            <person name="Clum A."/>
            <person name="Steindorff A."/>
            <person name="Ohm R.A."/>
            <person name="Martin F."/>
            <person name="Silar P."/>
            <person name="Natvig D.O."/>
            <person name="Lalanne C."/>
            <person name="Gautier V."/>
            <person name="Ament-Velasquez S.L."/>
            <person name="Kruys A."/>
            <person name="Hutchinson M.I."/>
            <person name="Powell A.J."/>
            <person name="Barry K."/>
            <person name="Miller A.N."/>
            <person name="Grigoriev I.V."/>
            <person name="Debuchy R."/>
            <person name="Gladieux P."/>
            <person name="Hiltunen Thoren M."/>
            <person name="Johannesson H."/>
        </authorList>
    </citation>
    <scope>NUCLEOTIDE SEQUENCE</scope>
    <source>
        <strain evidence="2">CBS 757.83</strain>
    </source>
</reference>
<reference evidence="2" key="2">
    <citation type="submission" date="2023-05" db="EMBL/GenBank/DDBJ databases">
        <authorList>
            <consortium name="Lawrence Berkeley National Laboratory"/>
            <person name="Steindorff A."/>
            <person name="Hensen N."/>
            <person name="Bonometti L."/>
            <person name="Westerberg I."/>
            <person name="Brannstrom I.O."/>
            <person name="Guillou S."/>
            <person name="Cros-Aarteil S."/>
            <person name="Calhoun S."/>
            <person name="Haridas S."/>
            <person name="Kuo A."/>
            <person name="Mondo S."/>
            <person name="Pangilinan J."/>
            <person name="Riley R."/>
            <person name="Labutti K."/>
            <person name="Andreopoulos B."/>
            <person name="Lipzen A."/>
            <person name="Chen C."/>
            <person name="Yanf M."/>
            <person name="Daum C."/>
            <person name="Ng V."/>
            <person name="Clum A."/>
            <person name="Ohm R."/>
            <person name="Martin F."/>
            <person name="Silar P."/>
            <person name="Natvig D."/>
            <person name="Lalanne C."/>
            <person name="Gautier V."/>
            <person name="Ament-Velasquez S.L."/>
            <person name="Kruys A."/>
            <person name="Hutchinson M.I."/>
            <person name="Powell A.J."/>
            <person name="Barry K."/>
            <person name="Miller A.N."/>
            <person name="Grigoriev I.V."/>
            <person name="Debuchy R."/>
            <person name="Gladieux P."/>
            <person name="Thoren M.H."/>
            <person name="Johannesson H."/>
        </authorList>
    </citation>
    <scope>NUCLEOTIDE SEQUENCE</scope>
    <source>
        <strain evidence="2">CBS 757.83</strain>
    </source>
</reference>
<comment type="caution">
    <text evidence="2">The sequence shown here is derived from an EMBL/GenBank/DDBJ whole genome shotgun (WGS) entry which is preliminary data.</text>
</comment>
<organism evidence="2 3">
    <name type="scientific">Parathielavia hyrcaniae</name>
    <dbReference type="NCBI Taxonomy" id="113614"/>
    <lineage>
        <taxon>Eukaryota</taxon>
        <taxon>Fungi</taxon>
        <taxon>Dikarya</taxon>
        <taxon>Ascomycota</taxon>
        <taxon>Pezizomycotina</taxon>
        <taxon>Sordariomycetes</taxon>
        <taxon>Sordariomycetidae</taxon>
        <taxon>Sordariales</taxon>
        <taxon>Chaetomiaceae</taxon>
        <taxon>Parathielavia</taxon>
    </lineage>
</organism>
<dbReference type="Proteomes" id="UP001305647">
    <property type="component" value="Unassembled WGS sequence"/>
</dbReference>
<feature type="region of interest" description="Disordered" evidence="1">
    <location>
        <begin position="1"/>
        <end position="158"/>
    </location>
</feature>
<evidence type="ECO:0000313" key="2">
    <source>
        <dbReference type="EMBL" id="KAK4106800.1"/>
    </source>
</evidence>
<protein>
    <submittedName>
        <fullName evidence="2">Uncharacterized protein</fullName>
    </submittedName>
</protein>